<name>A0A9D2PFT6_9FIRM</name>
<evidence type="ECO:0000313" key="16">
    <source>
        <dbReference type="Proteomes" id="UP000823883"/>
    </source>
</evidence>
<evidence type="ECO:0000259" key="14">
    <source>
        <dbReference type="PROSITE" id="PS50035"/>
    </source>
</evidence>
<keyword evidence="3" id="KW-0444">Lipid biosynthesis</keyword>
<dbReference type="Pfam" id="PF13091">
    <property type="entry name" value="PLDc_2"/>
    <property type="match status" value="2"/>
</dbReference>
<keyword evidence="7 13" id="KW-1133">Transmembrane helix</keyword>
<keyword evidence="11" id="KW-1208">Phospholipid metabolism</keyword>
<keyword evidence="10" id="KW-0594">Phospholipid biosynthesis</keyword>
<dbReference type="EC" id="2.7.8.-" evidence="12"/>
<dbReference type="PANTHER" id="PTHR21248:SF22">
    <property type="entry name" value="PHOSPHOLIPASE D"/>
    <property type="match status" value="1"/>
</dbReference>
<dbReference type="EMBL" id="DWWL01000068">
    <property type="protein sequence ID" value="HJC48444.1"/>
    <property type="molecule type" value="Genomic_DNA"/>
</dbReference>
<keyword evidence="6" id="KW-0677">Repeat</keyword>
<dbReference type="NCBIfam" id="TIGR04265">
    <property type="entry name" value="bac_cardiolipin"/>
    <property type="match status" value="1"/>
</dbReference>
<keyword evidence="4" id="KW-0808">Transferase</keyword>
<evidence type="ECO:0000256" key="7">
    <source>
        <dbReference type="ARBA" id="ARBA00022989"/>
    </source>
</evidence>
<accession>A0A9D2PFT6</accession>
<comment type="caution">
    <text evidence="15">The sequence shown here is derived from an EMBL/GenBank/DDBJ whole genome shotgun (WGS) entry which is preliminary data.</text>
</comment>
<comment type="subcellular location">
    <subcellularLocation>
        <location evidence="1">Cell membrane</location>
        <topology evidence="1">Multi-pass membrane protein</topology>
    </subcellularLocation>
</comment>
<evidence type="ECO:0000256" key="8">
    <source>
        <dbReference type="ARBA" id="ARBA00023098"/>
    </source>
</evidence>
<evidence type="ECO:0000256" key="13">
    <source>
        <dbReference type="SAM" id="Phobius"/>
    </source>
</evidence>
<evidence type="ECO:0000256" key="6">
    <source>
        <dbReference type="ARBA" id="ARBA00022737"/>
    </source>
</evidence>
<dbReference type="Pfam" id="PF13396">
    <property type="entry name" value="PLDc_N"/>
    <property type="match status" value="1"/>
</dbReference>
<reference evidence="15" key="1">
    <citation type="journal article" date="2021" name="PeerJ">
        <title>Extensive microbial diversity within the chicken gut microbiome revealed by metagenomics and culture.</title>
        <authorList>
            <person name="Gilroy R."/>
            <person name="Ravi A."/>
            <person name="Getino M."/>
            <person name="Pursley I."/>
            <person name="Horton D.L."/>
            <person name="Alikhan N.F."/>
            <person name="Baker D."/>
            <person name="Gharbi K."/>
            <person name="Hall N."/>
            <person name="Watson M."/>
            <person name="Adriaenssens E.M."/>
            <person name="Foster-Nyarko E."/>
            <person name="Jarju S."/>
            <person name="Secka A."/>
            <person name="Antonio M."/>
            <person name="Oren A."/>
            <person name="Chaudhuri R.R."/>
            <person name="La Ragione R."/>
            <person name="Hildebrand F."/>
            <person name="Pallen M.J."/>
        </authorList>
    </citation>
    <scope>NUCLEOTIDE SEQUENCE</scope>
    <source>
        <strain evidence="15">CHK183-5548</strain>
    </source>
</reference>
<evidence type="ECO:0000256" key="2">
    <source>
        <dbReference type="ARBA" id="ARBA00022475"/>
    </source>
</evidence>
<keyword evidence="2" id="KW-1003">Cell membrane</keyword>
<dbReference type="PANTHER" id="PTHR21248">
    <property type="entry name" value="CARDIOLIPIN SYNTHASE"/>
    <property type="match status" value="1"/>
</dbReference>
<feature type="domain" description="PLD phosphodiesterase" evidence="14">
    <location>
        <begin position="248"/>
        <end position="275"/>
    </location>
</feature>
<protein>
    <recommendedName>
        <fullName evidence="12">Cardiolipin synthase</fullName>
        <ecNumber evidence="12">2.7.8.-</ecNumber>
    </recommendedName>
</protein>
<gene>
    <name evidence="15" type="primary">cls</name>
    <name evidence="15" type="ORF">IAA04_10375</name>
</gene>
<feature type="transmembrane region" description="Helical" evidence="13">
    <location>
        <begin position="72"/>
        <end position="90"/>
    </location>
</feature>
<keyword evidence="9 13" id="KW-0472">Membrane</keyword>
<evidence type="ECO:0000256" key="9">
    <source>
        <dbReference type="ARBA" id="ARBA00023136"/>
    </source>
</evidence>
<dbReference type="InterPro" id="IPR001736">
    <property type="entry name" value="PLipase_D/transphosphatidylase"/>
</dbReference>
<evidence type="ECO:0000256" key="1">
    <source>
        <dbReference type="ARBA" id="ARBA00004651"/>
    </source>
</evidence>
<keyword evidence="5 13" id="KW-0812">Transmembrane</keyword>
<dbReference type="InterPro" id="IPR022924">
    <property type="entry name" value="Cardiolipin_synthase"/>
</dbReference>
<reference evidence="15" key="2">
    <citation type="submission" date="2021-04" db="EMBL/GenBank/DDBJ databases">
        <authorList>
            <person name="Gilroy R."/>
        </authorList>
    </citation>
    <scope>NUCLEOTIDE SEQUENCE</scope>
    <source>
        <strain evidence="15">CHK183-5548</strain>
    </source>
</reference>
<dbReference type="CDD" id="cd09160">
    <property type="entry name" value="PLDc_SMU_988_like_2"/>
    <property type="match status" value="1"/>
</dbReference>
<dbReference type="PROSITE" id="PS50035">
    <property type="entry name" value="PLD"/>
    <property type="match status" value="2"/>
</dbReference>
<evidence type="ECO:0000256" key="4">
    <source>
        <dbReference type="ARBA" id="ARBA00022679"/>
    </source>
</evidence>
<dbReference type="Gene3D" id="3.30.870.10">
    <property type="entry name" value="Endonuclease Chain A"/>
    <property type="match status" value="2"/>
</dbReference>
<dbReference type="GO" id="GO:0032049">
    <property type="term" value="P:cardiolipin biosynthetic process"/>
    <property type="evidence" value="ECO:0007669"/>
    <property type="project" value="UniProtKB-UniRule"/>
</dbReference>
<sequence>MAKKMKGLLRIIFGRTTFAVLALAVQIGVLAWCFLFFMENIVYVFGLYILLSTAVVLYILNKRGTPEYKTAWIIPVLILPVFGSLLYLFVELQLPTRLMAGRVKRLSEQTRPYLAQDPETERAYCEDDQADGGLPRYMNRWGGFPVYQNTSVTYFPLGDDKFPELLRQLEGARHFIFLEYFIVEQGVMWNSILEVLERKAEEGVEVRVMYDGMGCLTLLPRRYPEELREKGIRCKVFSPVRPVLSTYQNNRDHRKIAVIDGHTAFTGGVNLADEYINRKERFGHWKDTAVMVKGDGVKSFTMMFLQNWNITESGQENYEAYLEPHEDLCPAPAPKAGYVMPYGDSPLDEEAVGKQVYVDILYQAKRYVHMMTPYLILDQDMMSALTYAAKRGVETIIIMPHIPDKIYAYLLARSYYEELLMAGVKIYEYTPGFVHAKVYVSDDDRAVVGTINMDYRSLYLHFECAAYFCKNPAVEDVERDFQDTLEKCQEITLEDCRSYPAVRRFAGSLLRLFAPLM</sequence>
<evidence type="ECO:0000256" key="12">
    <source>
        <dbReference type="NCBIfam" id="TIGR04265"/>
    </source>
</evidence>
<dbReference type="AlphaFoldDB" id="A0A9D2PFT6"/>
<evidence type="ECO:0000256" key="11">
    <source>
        <dbReference type="ARBA" id="ARBA00023264"/>
    </source>
</evidence>
<evidence type="ECO:0000313" key="15">
    <source>
        <dbReference type="EMBL" id="HJC48444.1"/>
    </source>
</evidence>
<dbReference type="InterPro" id="IPR025202">
    <property type="entry name" value="PLD-like_dom"/>
</dbReference>
<dbReference type="InterPro" id="IPR027379">
    <property type="entry name" value="CLS_N"/>
</dbReference>
<feature type="transmembrane region" description="Helical" evidence="13">
    <location>
        <begin position="12"/>
        <end position="37"/>
    </location>
</feature>
<dbReference type="CDD" id="cd09154">
    <property type="entry name" value="PLDc_SMU_988_like_1"/>
    <property type="match status" value="1"/>
</dbReference>
<proteinExistence type="predicted"/>
<feature type="transmembrane region" description="Helical" evidence="13">
    <location>
        <begin position="43"/>
        <end position="60"/>
    </location>
</feature>
<dbReference type="SMART" id="SM00155">
    <property type="entry name" value="PLDc"/>
    <property type="match status" value="2"/>
</dbReference>
<organism evidence="15 16">
    <name type="scientific">Candidatus Lachnoclostridium pullistercoris</name>
    <dbReference type="NCBI Taxonomy" id="2838632"/>
    <lineage>
        <taxon>Bacteria</taxon>
        <taxon>Bacillati</taxon>
        <taxon>Bacillota</taxon>
        <taxon>Clostridia</taxon>
        <taxon>Lachnospirales</taxon>
        <taxon>Lachnospiraceae</taxon>
    </lineage>
</organism>
<evidence type="ECO:0000256" key="3">
    <source>
        <dbReference type="ARBA" id="ARBA00022516"/>
    </source>
</evidence>
<evidence type="ECO:0000256" key="5">
    <source>
        <dbReference type="ARBA" id="ARBA00022692"/>
    </source>
</evidence>
<evidence type="ECO:0000256" key="10">
    <source>
        <dbReference type="ARBA" id="ARBA00023209"/>
    </source>
</evidence>
<dbReference type="GO" id="GO:0005886">
    <property type="term" value="C:plasma membrane"/>
    <property type="evidence" value="ECO:0007669"/>
    <property type="project" value="UniProtKB-SubCell"/>
</dbReference>
<dbReference type="SUPFAM" id="SSF56024">
    <property type="entry name" value="Phospholipase D/nuclease"/>
    <property type="match status" value="2"/>
</dbReference>
<keyword evidence="8" id="KW-0443">Lipid metabolism</keyword>
<dbReference type="GO" id="GO:0008808">
    <property type="term" value="F:cardiolipin synthase activity"/>
    <property type="evidence" value="ECO:0007669"/>
    <property type="project" value="UniProtKB-UniRule"/>
</dbReference>
<dbReference type="Proteomes" id="UP000823883">
    <property type="component" value="Unassembled WGS sequence"/>
</dbReference>
<feature type="domain" description="PLD phosphodiesterase" evidence="14">
    <location>
        <begin position="430"/>
        <end position="457"/>
    </location>
</feature>